<feature type="transmembrane region" description="Helical" evidence="2">
    <location>
        <begin position="74"/>
        <end position="98"/>
    </location>
</feature>
<feature type="compositionally biased region" description="Pro residues" evidence="1">
    <location>
        <begin position="8"/>
        <end position="28"/>
    </location>
</feature>
<protein>
    <recommendedName>
        <fullName evidence="7">DUF3352 domain-containing protein</fullName>
    </recommendedName>
</protein>
<proteinExistence type="predicted"/>
<keyword evidence="6" id="KW-1185">Reference proteome</keyword>
<organism evidence="3 5">
    <name type="scientific">Glycomyces lechevalierae</name>
    <dbReference type="NCBI Taxonomy" id="256034"/>
    <lineage>
        <taxon>Bacteria</taxon>
        <taxon>Bacillati</taxon>
        <taxon>Actinomycetota</taxon>
        <taxon>Actinomycetes</taxon>
        <taxon>Glycomycetales</taxon>
        <taxon>Glycomycetaceae</taxon>
        <taxon>Glycomyces</taxon>
    </lineage>
</organism>
<evidence type="ECO:0000313" key="5">
    <source>
        <dbReference type="Proteomes" id="UP001145799"/>
    </source>
</evidence>
<dbReference type="Proteomes" id="UP001183604">
    <property type="component" value="Unassembled WGS sequence"/>
</dbReference>
<keyword evidence="2" id="KW-0472">Membrane</keyword>
<evidence type="ECO:0000256" key="2">
    <source>
        <dbReference type="SAM" id="Phobius"/>
    </source>
</evidence>
<keyword evidence="2" id="KW-1133">Transmembrane helix</keyword>
<comment type="caution">
    <text evidence="3">The sequence shown here is derived from an EMBL/GenBank/DDBJ whole genome shotgun (WGS) entry which is preliminary data.</text>
</comment>
<dbReference type="RefSeq" id="WP_270121043.1">
    <property type="nucleotide sequence ID" value="NZ_BAAAOM010000007.1"/>
</dbReference>
<dbReference type="EMBL" id="JAVDYD010000001">
    <property type="protein sequence ID" value="MDR7338218.1"/>
    <property type="molecule type" value="Genomic_DNA"/>
</dbReference>
<reference evidence="4 6" key="2">
    <citation type="submission" date="2023-07" db="EMBL/GenBank/DDBJ databases">
        <title>Sequencing the genomes of 1000 actinobacteria strains.</title>
        <authorList>
            <person name="Klenk H.-P."/>
        </authorList>
    </citation>
    <scope>NUCLEOTIDE SEQUENCE [LARGE SCALE GENOMIC DNA]</scope>
    <source>
        <strain evidence="4 6">DSM 44724</strain>
    </source>
</reference>
<reference evidence="3" key="1">
    <citation type="submission" date="2022-12" db="EMBL/GenBank/DDBJ databases">
        <title>Gycomyces niveus sp.nov., a novel actinomycete isolated from soil in Shouguang.</title>
        <authorList>
            <person name="Yang X."/>
        </authorList>
    </citation>
    <scope>NUCLEOTIDE SEQUENCE</scope>
    <source>
        <strain evidence="3">DSM 44724</strain>
    </source>
</reference>
<gene>
    <name evidence="4" type="ORF">J2S69_001937</name>
    <name evidence="3" type="ORF">O2L01_06260</name>
</gene>
<dbReference type="AlphaFoldDB" id="A0A9X3PFH1"/>
<dbReference type="Proteomes" id="UP001145799">
    <property type="component" value="Unassembled WGS sequence"/>
</dbReference>
<sequence length="593" mass="63428">MSSDATPQPYPGDPNQPPPGAYGPPPGAYQPQQPQPYVEAGAPQQPPGAYVPPGAYTPVPVPPSQTGRGRGPKVAVAAILSVVLLAAVGAVVLFKFVLNQGPDPAESFPATASMYVELNLDPSFDQTPKLIEHLQKFDELSDYDDTGELIDAFIEESGIEGVDADEDINSWLGLRHGLATWEHDGQTYAVLSLASTDADAAEDGMAQIRGAAGVEEDQFAYTVEDDHVLAVIGETGASDALTAAQTEAADEPLATSDDYSEARAWLDDDQLLVNWIDMDAVSDLAEMTTGAESDAVEDLYSGQVIYGLSAFDQGFQLTYRLFGDTEHPWTGTDGLMDTMGALPASDVALAAYVPENIDEITSSWLGFFEEFYGVEAEAEATSVGVPLTDAEYTEYLELQTQYYDGTITADDETRYLELDDRYWSAGTEDEPFVEESYGPDFGEIESVLGDFTGLLAGATLTGGANFMADEEIDPDSLHLGALLTEDNADELKDVIDSWTEDKPLPEGFEADGSELSYTGSAIADGTLADDERFSDFADHAPGECSAIAWVDLARAGEEFPEDFAGLEPLSAFAWAHGAVDGDGTGVMRLYLKD</sequence>
<evidence type="ECO:0000313" key="6">
    <source>
        <dbReference type="Proteomes" id="UP001183604"/>
    </source>
</evidence>
<name>A0A9X3PFH1_9ACTN</name>
<dbReference type="EMBL" id="JAPZVQ010000002">
    <property type="protein sequence ID" value="MDA1384579.1"/>
    <property type="molecule type" value="Genomic_DNA"/>
</dbReference>
<accession>A0A9X3PFH1</accession>
<feature type="region of interest" description="Disordered" evidence="1">
    <location>
        <begin position="1"/>
        <end position="70"/>
    </location>
</feature>
<evidence type="ECO:0000256" key="1">
    <source>
        <dbReference type="SAM" id="MobiDB-lite"/>
    </source>
</evidence>
<keyword evidence="2" id="KW-0812">Transmembrane</keyword>
<evidence type="ECO:0000313" key="4">
    <source>
        <dbReference type="EMBL" id="MDR7338218.1"/>
    </source>
</evidence>
<evidence type="ECO:0008006" key="7">
    <source>
        <dbReference type="Google" id="ProtNLM"/>
    </source>
</evidence>
<evidence type="ECO:0000313" key="3">
    <source>
        <dbReference type="EMBL" id="MDA1384579.1"/>
    </source>
</evidence>